<reference evidence="5 6" key="1">
    <citation type="journal article" date="2015" name="Genome Biol. Evol.">
        <title>Phylogenomic analyses indicate that early fungi evolved digesting cell walls of algal ancestors of land plants.</title>
        <authorList>
            <person name="Chang Y."/>
            <person name="Wang S."/>
            <person name="Sekimoto S."/>
            <person name="Aerts A.L."/>
            <person name="Choi C."/>
            <person name="Clum A."/>
            <person name="LaButti K.M."/>
            <person name="Lindquist E.A."/>
            <person name="Yee Ngan C."/>
            <person name="Ohm R.A."/>
            <person name="Salamov A.A."/>
            <person name="Grigoriev I.V."/>
            <person name="Spatafora J.W."/>
            <person name="Berbee M.L."/>
        </authorList>
    </citation>
    <scope>NUCLEOTIDE SEQUENCE [LARGE SCALE GENOMIC DNA]</scope>
    <source>
        <strain evidence="5 6">NRRL 1564</strain>
    </source>
</reference>
<dbReference type="GO" id="GO:0006511">
    <property type="term" value="P:ubiquitin-dependent protein catabolic process"/>
    <property type="evidence" value="ECO:0007669"/>
    <property type="project" value="InterPro"/>
</dbReference>
<evidence type="ECO:0000256" key="3">
    <source>
        <dbReference type="RuleBase" id="RU003829"/>
    </source>
</evidence>
<proteinExistence type="inferred from homology"/>
<accession>A0A2G5B2T9</accession>
<dbReference type="InterPro" id="IPR016158">
    <property type="entry name" value="Cullin_homology"/>
</dbReference>
<dbReference type="InterPro" id="IPR001373">
    <property type="entry name" value="Cullin_N"/>
</dbReference>
<dbReference type="SUPFAM" id="SSF75632">
    <property type="entry name" value="Cullin homology domain"/>
    <property type="match status" value="1"/>
</dbReference>
<dbReference type="InterPro" id="IPR016159">
    <property type="entry name" value="Cullin_repeat-like_dom_sf"/>
</dbReference>
<dbReference type="InterPro" id="IPR036390">
    <property type="entry name" value="WH_DNA-bd_sf"/>
</dbReference>
<dbReference type="STRING" id="763665.A0A2G5B2T9"/>
<dbReference type="Pfam" id="PF26557">
    <property type="entry name" value="Cullin_AB"/>
    <property type="match status" value="1"/>
</dbReference>
<dbReference type="InterPro" id="IPR036388">
    <property type="entry name" value="WH-like_DNA-bd_sf"/>
</dbReference>
<dbReference type="Gene3D" id="3.30.230.130">
    <property type="entry name" value="Cullin, Chain C, Domain 2"/>
    <property type="match status" value="1"/>
</dbReference>
<dbReference type="SUPFAM" id="SSF46785">
    <property type="entry name" value="Winged helix' DNA-binding domain"/>
    <property type="match status" value="1"/>
</dbReference>
<dbReference type="EMBL" id="KZ303540">
    <property type="protein sequence ID" value="PIA13339.1"/>
    <property type="molecule type" value="Genomic_DNA"/>
</dbReference>
<dbReference type="OrthoDB" id="27073at2759"/>
<dbReference type="GO" id="GO:0031625">
    <property type="term" value="F:ubiquitin protein ligase binding"/>
    <property type="evidence" value="ECO:0007669"/>
    <property type="project" value="InterPro"/>
</dbReference>
<evidence type="ECO:0000256" key="2">
    <source>
        <dbReference type="PROSITE-ProRule" id="PRU00330"/>
    </source>
</evidence>
<keyword evidence="6" id="KW-1185">Reference proteome</keyword>
<gene>
    <name evidence="5" type="ORF">COEREDRAFT_89688</name>
</gene>
<organism evidence="5 6">
    <name type="scientific">Coemansia reversa (strain ATCC 12441 / NRRL 1564)</name>
    <dbReference type="NCBI Taxonomy" id="763665"/>
    <lineage>
        <taxon>Eukaryota</taxon>
        <taxon>Fungi</taxon>
        <taxon>Fungi incertae sedis</taxon>
        <taxon>Zoopagomycota</taxon>
        <taxon>Kickxellomycotina</taxon>
        <taxon>Kickxellomycetes</taxon>
        <taxon>Kickxellales</taxon>
        <taxon>Kickxellaceae</taxon>
        <taxon>Coemansia</taxon>
    </lineage>
</organism>
<evidence type="ECO:0000313" key="5">
    <source>
        <dbReference type="EMBL" id="PIA13339.1"/>
    </source>
</evidence>
<dbReference type="SMART" id="SM00182">
    <property type="entry name" value="CULLIN"/>
    <property type="match status" value="1"/>
</dbReference>
<comment type="similarity">
    <text evidence="1 2 3">Belongs to the cullin family.</text>
</comment>
<dbReference type="AlphaFoldDB" id="A0A2G5B2T9"/>
<dbReference type="Pfam" id="PF00888">
    <property type="entry name" value="Cullin"/>
    <property type="match status" value="1"/>
</dbReference>
<dbReference type="PROSITE" id="PS50069">
    <property type="entry name" value="CULLIN_2"/>
    <property type="match status" value="1"/>
</dbReference>
<dbReference type="InterPro" id="IPR059120">
    <property type="entry name" value="Cullin-like_AB"/>
</dbReference>
<dbReference type="PANTHER" id="PTHR11932">
    <property type="entry name" value="CULLIN"/>
    <property type="match status" value="1"/>
</dbReference>
<evidence type="ECO:0000313" key="6">
    <source>
        <dbReference type="Proteomes" id="UP000242474"/>
    </source>
</evidence>
<evidence type="ECO:0000259" key="4">
    <source>
        <dbReference type="PROSITE" id="PS50069"/>
    </source>
</evidence>
<feature type="domain" description="Cullin family profile" evidence="4">
    <location>
        <begin position="428"/>
        <end position="719"/>
    </location>
</feature>
<evidence type="ECO:0000256" key="1">
    <source>
        <dbReference type="ARBA" id="ARBA00006019"/>
    </source>
</evidence>
<dbReference type="SUPFAM" id="SSF74788">
    <property type="entry name" value="Cullin repeat-like"/>
    <property type="match status" value="1"/>
</dbReference>
<dbReference type="InterPro" id="IPR045093">
    <property type="entry name" value="Cullin"/>
</dbReference>
<protein>
    <submittedName>
        <fullName evidence="5">Cullin repeat-containing protein</fullName>
    </submittedName>
</protein>
<name>A0A2G5B2T9_COERN</name>
<dbReference type="Gene3D" id="1.10.10.10">
    <property type="entry name" value="Winged helix-like DNA-binding domain superfamily/Winged helix DNA-binding domain"/>
    <property type="match status" value="1"/>
</dbReference>
<sequence>MQLYDHLDSSDFLELLEDRLDVIIRPSEKRSNIDYIDALNSIKSWLENISSKQPDTYYADGDALVEQEFRGNRMYNWLVNYVITMLKPLGDYACSLSGEPQIRYYLSQWASFQDISKLLKNLFTHLESQWMANERKYTRGCNSIQDTLQQVWFQFFFNRISAQLIESAIMLVDQKRNYGVLDDNVIEQLYKALVELKPEDTPEILVPFRNNLGVYIRFYERPYIESAIRFIEGRIKAVLAENNMEKYIRVLQRSLIEEDERNKLYLHKNSLTPMRHALNYHFLLDHKEAICEEAKEMLMHSNFGENNEINDGLICVYSLLQRLDGEIVSKLLGIFSEHVKRDFLKKCPSISNISLDNDSIIGKASIRDGSNAGNLALKAIKYLTDARNLYIETVNKCFNGNVAFIQALKDAFASTVNSSELETSLHADIKHLVVLYCHYLLVRNSQLIKKLVSPADEVEPTIENEMNKALIILSVCEKRESLCQYYKKYLAHRLIGDMSQSLDMEKTALSMILDTISRTSSELPTSASKQNRPQVASQEFLLRYETGVMISDISISQDLTRECSRYHAGELVTKNHAPNKTAFDFKVLYKREWESMMQTNQSREFNASTGLKAMQDRLENIYRGRHKGRKLDWQWDYTKATVQFYFPETKGRFANIGYTLILNAYQVAILELFVETEAPDGTPFGQHNKETHNVLTRKSICTLTGMTPKHVDMELDRFVKAHILLCALSENDTDDNAVRLNRKFNSKRPRIDISYIKDVQTVLEEKQDKDQGPYCIECIKLDITGMLKGGPSMYYGDIFDSVAAKRAKFFTVTSDYFKKAVDSLIDGGYIEREQDDITCFKYNPVNQ</sequence>
<dbReference type="Gene3D" id="1.20.1310.10">
    <property type="entry name" value="Cullin Repeats"/>
    <property type="match status" value="4"/>
</dbReference>
<dbReference type="Proteomes" id="UP000242474">
    <property type="component" value="Unassembled WGS sequence"/>
</dbReference>
<dbReference type="InterPro" id="IPR036317">
    <property type="entry name" value="Cullin_homology_sf"/>
</dbReference>